<dbReference type="EMBL" id="KQ086085">
    <property type="protein sequence ID" value="KLO08600.1"/>
    <property type="molecule type" value="Genomic_DNA"/>
</dbReference>
<dbReference type="OrthoDB" id="3066495at2759"/>
<name>A0A0H2R9T2_9AGAM</name>
<dbReference type="AlphaFoldDB" id="A0A0H2R9T2"/>
<proteinExistence type="predicted"/>
<dbReference type="Proteomes" id="UP000053477">
    <property type="component" value="Unassembled WGS sequence"/>
</dbReference>
<evidence type="ECO:0000256" key="2">
    <source>
        <dbReference type="SAM" id="MobiDB-lite"/>
    </source>
</evidence>
<sequence length="895" mass="102795">MSQDEHISLLHSDSSSISSNATAPDLAGPGRTIGLVLDWLGDGLETFANKQAAKFNASPEEIMNEVHHTQLSTLALESTPQDQHVAPSSSNGISTNATAPNLPGAGRTVGILLDWLGKGLESFMNKRAIQLNLGPEAVARDILRIRGEGEKFVFIRYAVPNAYLTKSLERKLKKLCKSLLKYANSHSQSTQLKALEKITSLTIGDPLIRDILQKLNTGQLVPGYREPELFASTSRAYFPVENEETHKVWSEWLSRLEYFYYFSERYPQLEDVNPFLIHSRKPYVFGFRQEVKITLIKLWMYYMALLTTFPEAIEWTSVDSSGGIMYQCENSFYHPAIVKSLIKQSTNLQVFFAMTFGINFTEVYFHPNDSDDDPGEAFIFAKIPDRDKKKKSFGGDKRLVIPYISSSLSPLNYCVEALSSSDNFLGHLSFIRTQNTYSRTQLRAILMDDERLVVFRVREDVESRALATFLFFTIYASNRYYKALLCQASTIPIFMSVQTFQCYAKLWRIRVKRKYFFFVTRSSSSGNELRADDSFTSKIDQLDVMVIENSRVMLLPSNGEGTTFSATGHFPIIAFQRGTRAPSFIGLAARKSGREVFVTVEEGGQTAMFCDWHGRPQFEHVFRVLVLRHDPIDFSYEPTDPQRMRVQSRERALDSTGPLFWRQYFPDKDPDLFESEDDIYSREMMRMLENLDKRREARTAVPNDLAGSKSDTRSSRKIVWDTSNDPFKNLDVDLFGDVDIKDYEATAWTDEVAHKKEKQAREVTVEKPPLATELEDLAVEKRGLEVERQSVMDERRELEVERRELEIKERDREIRRLLAMPSRRVEFFNLVLFEIGEYGDLTDYQLSSTEMESLKSRLRRTEEIVAVRDLEIWKRNLEIAMPQSMLSECIGIVDR</sequence>
<feature type="region of interest" description="Disordered" evidence="2">
    <location>
        <begin position="1"/>
        <end position="24"/>
    </location>
</feature>
<keyword evidence="1" id="KW-0175">Coiled coil</keyword>
<protein>
    <submittedName>
        <fullName evidence="3">Uncharacterized protein</fullName>
    </submittedName>
</protein>
<organism evidence="3 4">
    <name type="scientific">Schizopora paradoxa</name>
    <dbReference type="NCBI Taxonomy" id="27342"/>
    <lineage>
        <taxon>Eukaryota</taxon>
        <taxon>Fungi</taxon>
        <taxon>Dikarya</taxon>
        <taxon>Basidiomycota</taxon>
        <taxon>Agaricomycotina</taxon>
        <taxon>Agaricomycetes</taxon>
        <taxon>Hymenochaetales</taxon>
        <taxon>Schizoporaceae</taxon>
        <taxon>Schizopora</taxon>
    </lineage>
</organism>
<accession>A0A0H2R9T2</accession>
<evidence type="ECO:0000256" key="1">
    <source>
        <dbReference type="SAM" id="Coils"/>
    </source>
</evidence>
<gene>
    <name evidence="3" type="ORF">SCHPADRAFT_893753</name>
</gene>
<dbReference type="InParanoid" id="A0A0H2R9T2"/>
<feature type="compositionally biased region" description="Low complexity" evidence="2">
    <location>
        <begin position="9"/>
        <end position="19"/>
    </location>
</feature>
<keyword evidence="4" id="KW-1185">Reference proteome</keyword>
<evidence type="ECO:0000313" key="3">
    <source>
        <dbReference type="EMBL" id="KLO08600.1"/>
    </source>
</evidence>
<evidence type="ECO:0000313" key="4">
    <source>
        <dbReference type="Proteomes" id="UP000053477"/>
    </source>
</evidence>
<feature type="coiled-coil region" evidence="1">
    <location>
        <begin position="774"/>
        <end position="811"/>
    </location>
</feature>
<reference evidence="3 4" key="1">
    <citation type="submission" date="2015-04" db="EMBL/GenBank/DDBJ databases">
        <title>Complete genome sequence of Schizopora paradoxa KUC8140, a cosmopolitan wood degrader in East Asia.</title>
        <authorList>
            <consortium name="DOE Joint Genome Institute"/>
            <person name="Min B."/>
            <person name="Park H."/>
            <person name="Jang Y."/>
            <person name="Kim J.-J."/>
            <person name="Kim K.H."/>
            <person name="Pangilinan J."/>
            <person name="Lipzen A."/>
            <person name="Riley R."/>
            <person name="Grigoriev I.V."/>
            <person name="Spatafora J.W."/>
            <person name="Choi I.-G."/>
        </authorList>
    </citation>
    <scope>NUCLEOTIDE SEQUENCE [LARGE SCALE GENOMIC DNA]</scope>
    <source>
        <strain evidence="3 4">KUC8140</strain>
    </source>
</reference>